<name>A0A850PT76_9MYCO</name>
<reference evidence="1 2" key="1">
    <citation type="submission" date="2020-05" db="EMBL/GenBank/DDBJ databases">
        <title>Draft genome sequence of Mycobacterium hippocampi DL, isolated from European seabass, Dicentrarchus labrax, reared in fish farms.</title>
        <authorList>
            <person name="Stathopoulou P."/>
            <person name="Asimakis E."/>
            <person name="Tzokas K."/>
            <person name="Batargias C."/>
            <person name="Tsiamis G."/>
        </authorList>
    </citation>
    <scope>NUCLEOTIDE SEQUENCE [LARGE SCALE GENOMIC DNA]</scope>
    <source>
        <strain evidence="1 2">DL</strain>
    </source>
</reference>
<dbReference type="AlphaFoldDB" id="A0A850PT76"/>
<organism evidence="1 2">
    <name type="scientific">Mycolicibacterium hippocampi</name>
    <dbReference type="NCBI Taxonomy" id="659824"/>
    <lineage>
        <taxon>Bacteria</taxon>
        <taxon>Bacillati</taxon>
        <taxon>Actinomycetota</taxon>
        <taxon>Actinomycetes</taxon>
        <taxon>Mycobacteriales</taxon>
        <taxon>Mycobacteriaceae</taxon>
        <taxon>Mycolicibacterium</taxon>
    </lineage>
</organism>
<proteinExistence type="predicted"/>
<comment type="caution">
    <text evidence="1">The sequence shown here is derived from an EMBL/GenBank/DDBJ whole genome shotgun (WGS) entry which is preliminary data.</text>
</comment>
<accession>A0A850PT76</accession>
<evidence type="ECO:0000313" key="1">
    <source>
        <dbReference type="EMBL" id="NVN53738.1"/>
    </source>
</evidence>
<evidence type="ECO:0000313" key="2">
    <source>
        <dbReference type="Proteomes" id="UP000570517"/>
    </source>
</evidence>
<dbReference type="Proteomes" id="UP000570517">
    <property type="component" value="Unassembled WGS sequence"/>
</dbReference>
<protein>
    <recommendedName>
        <fullName evidence="3">N-acetyltransferase</fullName>
    </recommendedName>
</protein>
<evidence type="ECO:0008006" key="3">
    <source>
        <dbReference type="Google" id="ProtNLM"/>
    </source>
</evidence>
<gene>
    <name evidence="1" type="ORF">HLY00_4089</name>
</gene>
<dbReference type="InterPro" id="IPR016181">
    <property type="entry name" value="Acyl_CoA_acyltransferase"/>
</dbReference>
<dbReference type="SUPFAM" id="SSF55729">
    <property type="entry name" value="Acyl-CoA N-acyltransferases (Nat)"/>
    <property type="match status" value="1"/>
</dbReference>
<dbReference type="Gene3D" id="3.40.630.30">
    <property type="match status" value="1"/>
</dbReference>
<sequence>MRQLRPDDDLSIVSEVSELGSRLAQQRADQRWFLESSLPPPWVAVDPDGRVCMITWMLSARDNASVKATLGPLLPTLEPHEVAIEGAFTAETHRGLGILPDVATRLMERARESDGARRGVAFIAEWNAASLKAGEKAGWVPFAQREERWLLFRRRIRFLPLNAELK</sequence>
<dbReference type="EMBL" id="JABFYL010000049">
    <property type="protein sequence ID" value="NVN53738.1"/>
    <property type="molecule type" value="Genomic_DNA"/>
</dbReference>
<keyword evidence="2" id="KW-1185">Reference proteome</keyword>